<dbReference type="Proteomes" id="UP001212841">
    <property type="component" value="Unassembled WGS sequence"/>
</dbReference>
<gene>
    <name evidence="7" type="ORF">HK097_004914</name>
</gene>
<dbReference type="Gene3D" id="3.20.20.220">
    <property type="match status" value="1"/>
</dbReference>
<keyword evidence="8" id="KW-1185">Reference proteome</keyword>
<dbReference type="PANTHER" id="PTHR13914">
    <property type="entry name" value="PROLINE OXIDASE"/>
    <property type="match status" value="1"/>
</dbReference>
<feature type="non-terminal residue" evidence="7">
    <location>
        <position position="280"/>
    </location>
</feature>
<evidence type="ECO:0000256" key="4">
    <source>
        <dbReference type="ARBA" id="ARBA00023062"/>
    </source>
</evidence>
<comment type="catalytic activity">
    <reaction evidence="5">
        <text>L-proline + a quinone = (S)-1-pyrroline-5-carboxylate + a quinol + H(+)</text>
        <dbReference type="Rhea" id="RHEA:23784"/>
        <dbReference type="ChEBI" id="CHEBI:15378"/>
        <dbReference type="ChEBI" id="CHEBI:17388"/>
        <dbReference type="ChEBI" id="CHEBI:24646"/>
        <dbReference type="ChEBI" id="CHEBI:60039"/>
        <dbReference type="ChEBI" id="CHEBI:132124"/>
        <dbReference type="EC" id="1.5.5.2"/>
    </reaction>
</comment>
<reference evidence="7" key="1">
    <citation type="submission" date="2020-05" db="EMBL/GenBank/DDBJ databases">
        <title>Phylogenomic resolution of chytrid fungi.</title>
        <authorList>
            <person name="Stajich J.E."/>
            <person name="Amses K."/>
            <person name="Simmons R."/>
            <person name="Seto K."/>
            <person name="Myers J."/>
            <person name="Bonds A."/>
            <person name="Quandt C.A."/>
            <person name="Barry K."/>
            <person name="Liu P."/>
            <person name="Grigoriev I."/>
            <person name="Longcore J.E."/>
            <person name="James T.Y."/>
        </authorList>
    </citation>
    <scope>NUCLEOTIDE SEQUENCE</scope>
    <source>
        <strain evidence="7">JEL0318</strain>
    </source>
</reference>
<name>A0AAD5S0M6_9FUNG</name>
<evidence type="ECO:0000256" key="1">
    <source>
        <dbReference type="ARBA" id="ARBA00005869"/>
    </source>
</evidence>
<dbReference type="Pfam" id="PF01619">
    <property type="entry name" value="Pro_dh"/>
    <property type="match status" value="1"/>
</dbReference>
<protein>
    <recommendedName>
        <fullName evidence="2 5">Proline dehydrogenase</fullName>
        <ecNumber evidence="2 5">1.5.5.2</ecNumber>
    </recommendedName>
</protein>
<dbReference type="InterPro" id="IPR029041">
    <property type="entry name" value="FAD-linked_oxidoreductase-like"/>
</dbReference>
<comment type="similarity">
    <text evidence="1 5">Belongs to the proline oxidase family.</text>
</comment>
<evidence type="ECO:0000313" key="8">
    <source>
        <dbReference type="Proteomes" id="UP001212841"/>
    </source>
</evidence>
<dbReference type="EMBL" id="JADGJD010002312">
    <property type="protein sequence ID" value="KAJ3033298.1"/>
    <property type="molecule type" value="Genomic_DNA"/>
</dbReference>
<evidence type="ECO:0000256" key="2">
    <source>
        <dbReference type="ARBA" id="ARBA00012695"/>
    </source>
</evidence>
<comment type="caution">
    <text evidence="7">The sequence shown here is derived from an EMBL/GenBank/DDBJ whole genome shotgun (WGS) entry which is preliminary data.</text>
</comment>
<keyword evidence="3 5" id="KW-0560">Oxidoreductase</keyword>
<keyword evidence="5" id="KW-0285">Flavoprotein</keyword>
<keyword evidence="4 5" id="KW-0642">Proline metabolism</keyword>
<sequence length="280" mass="30909">KDFALEPITSSDITETQSLLPYIDSIISHAQSKRVRIMIDAEQTYFQPAIDDIAVTLCRKFNPPLPGRGENQSNRRGPVVYNTYQMYLRDTEGRLREDVERAERGGFAFGVKLVRGAYLQSERERSEELSYPDPIQPTLADTHAAYNRGIEFLAERLSSLKASEQGVDGGGDIRPLSFVVASHNRESVERAKGVMDKVGIGRGEGTVSFAQLMGMKDKITFGLAAGGYKAFKYIPYGPIEVTIPYLQRRAQENSAILGGGATAEDKSGLIEELKKRLLGA</sequence>
<dbReference type="InterPro" id="IPR002872">
    <property type="entry name" value="Proline_DH_dom"/>
</dbReference>
<keyword evidence="5" id="KW-0274">FAD</keyword>
<dbReference type="GO" id="GO:0005739">
    <property type="term" value="C:mitochondrion"/>
    <property type="evidence" value="ECO:0007669"/>
    <property type="project" value="TreeGrafter"/>
</dbReference>
<proteinExistence type="inferred from homology"/>
<dbReference type="GO" id="GO:0004657">
    <property type="term" value="F:proline dehydrogenase activity"/>
    <property type="evidence" value="ECO:0007669"/>
    <property type="project" value="UniProtKB-EC"/>
</dbReference>
<dbReference type="PANTHER" id="PTHR13914:SF0">
    <property type="entry name" value="PROLINE DEHYDROGENASE 1, MITOCHONDRIAL"/>
    <property type="match status" value="1"/>
</dbReference>
<comment type="function">
    <text evidence="5">Converts proline to delta-1-pyrroline-5-carboxylate.</text>
</comment>
<dbReference type="InterPro" id="IPR015659">
    <property type="entry name" value="Proline_oxidase"/>
</dbReference>
<feature type="domain" description="Proline dehydrogenase" evidence="6">
    <location>
        <begin position="22"/>
        <end position="256"/>
    </location>
</feature>
<organism evidence="7 8">
    <name type="scientific">Rhizophlyctis rosea</name>
    <dbReference type="NCBI Taxonomy" id="64517"/>
    <lineage>
        <taxon>Eukaryota</taxon>
        <taxon>Fungi</taxon>
        <taxon>Fungi incertae sedis</taxon>
        <taxon>Chytridiomycota</taxon>
        <taxon>Chytridiomycota incertae sedis</taxon>
        <taxon>Chytridiomycetes</taxon>
        <taxon>Rhizophlyctidales</taxon>
        <taxon>Rhizophlyctidaceae</taxon>
        <taxon>Rhizophlyctis</taxon>
    </lineage>
</organism>
<dbReference type="GO" id="GO:0010133">
    <property type="term" value="P:L-proline catabolic process to L-glutamate"/>
    <property type="evidence" value="ECO:0007669"/>
    <property type="project" value="TreeGrafter"/>
</dbReference>
<dbReference type="GO" id="GO:0071949">
    <property type="term" value="F:FAD binding"/>
    <property type="evidence" value="ECO:0007669"/>
    <property type="project" value="TreeGrafter"/>
</dbReference>
<dbReference type="AlphaFoldDB" id="A0AAD5S0M6"/>
<evidence type="ECO:0000313" key="7">
    <source>
        <dbReference type="EMBL" id="KAJ3033298.1"/>
    </source>
</evidence>
<evidence type="ECO:0000259" key="6">
    <source>
        <dbReference type="Pfam" id="PF01619"/>
    </source>
</evidence>
<comment type="cofactor">
    <cofactor evidence="5">
        <name>FAD</name>
        <dbReference type="ChEBI" id="CHEBI:57692"/>
    </cofactor>
</comment>
<accession>A0AAD5S0M6</accession>
<dbReference type="SUPFAM" id="SSF51730">
    <property type="entry name" value="FAD-linked oxidoreductase"/>
    <property type="match status" value="1"/>
</dbReference>
<evidence type="ECO:0000256" key="3">
    <source>
        <dbReference type="ARBA" id="ARBA00023002"/>
    </source>
</evidence>
<dbReference type="EC" id="1.5.5.2" evidence="2 5"/>
<evidence type="ECO:0000256" key="5">
    <source>
        <dbReference type="RuleBase" id="RU364054"/>
    </source>
</evidence>